<keyword evidence="1" id="KW-1133">Transmembrane helix</keyword>
<protein>
    <submittedName>
        <fullName evidence="2">Uncharacterized protein</fullName>
    </submittedName>
</protein>
<evidence type="ECO:0000256" key="1">
    <source>
        <dbReference type="SAM" id="Phobius"/>
    </source>
</evidence>
<feature type="transmembrane region" description="Helical" evidence="1">
    <location>
        <begin position="134"/>
        <end position="157"/>
    </location>
</feature>
<feature type="transmembrane region" description="Helical" evidence="1">
    <location>
        <begin position="18"/>
        <end position="39"/>
    </location>
</feature>
<dbReference type="Proteomes" id="UP001076655">
    <property type="component" value="Unassembled WGS sequence"/>
</dbReference>
<accession>A0A9Q4CKL7</accession>
<sequence>MDSVDEIVKYVFDPEKRYLILLTIMIFIGYKYEVFFGIYSKFKNKRLNEFCSYKEKAKDEIIINYLNIKIDEIISKRTTRITKHKDRNIFMFISAKINEWQYGDITLRNIIPYILVDNVIHIDFDKHKKDKRKYIIKALSWVAAMVLVIFFDFYFSIYNTVDFYYLLSLFLIGVFEIFALNSYGKIHKESDMKKYNNALVSIDISELSTKSVILPLHQHRQQQ</sequence>
<proteinExistence type="predicted"/>
<comment type="caution">
    <text evidence="2">The sequence shown here is derived from an EMBL/GenBank/DDBJ whole genome shotgun (WGS) entry which is preliminary data.</text>
</comment>
<gene>
    <name evidence="2" type="ORF">N0392_03630</name>
</gene>
<organism evidence="2 3">
    <name type="scientific">Morganella morganii</name>
    <name type="common">Proteus morganii</name>
    <dbReference type="NCBI Taxonomy" id="582"/>
    <lineage>
        <taxon>Bacteria</taxon>
        <taxon>Pseudomonadati</taxon>
        <taxon>Pseudomonadota</taxon>
        <taxon>Gammaproteobacteria</taxon>
        <taxon>Enterobacterales</taxon>
        <taxon>Morganellaceae</taxon>
        <taxon>Morganella</taxon>
    </lineage>
</organism>
<keyword evidence="1" id="KW-0812">Transmembrane</keyword>
<evidence type="ECO:0000313" key="2">
    <source>
        <dbReference type="EMBL" id="MCY0788778.1"/>
    </source>
</evidence>
<evidence type="ECO:0000313" key="3">
    <source>
        <dbReference type="Proteomes" id="UP001076655"/>
    </source>
</evidence>
<name>A0A9Q4CKL7_MORMO</name>
<reference evidence="2" key="1">
    <citation type="submission" date="2022-08" db="EMBL/GenBank/DDBJ databases">
        <authorList>
            <person name="Dale J.L."/>
        </authorList>
    </citation>
    <scope>NUCLEOTIDE SEQUENCE</scope>
    <source>
        <strain evidence="2">2022EL-00758</strain>
    </source>
</reference>
<dbReference type="AlphaFoldDB" id="A0A9Q4CKL7"/>
<keyword evidence="1" id="KW-0472">Membrane</keyword>
<dbReference type="RefSeq" id="WP_267785255.1">
    <property type="nucleotide sequence ID" value="NZ_JAPNMI010000002.1"/>
</dbReference>
<dbReference type="EMBL" id="JAPNMI010000002">
    <property type="protein sequence ID" value="MCY0788778.1"/>
    <property type="molecule type" value="Genomic_DNA"/>
</dbReference>
<feature type="transmembrane region" description="Helical" evidence="1">
    <location>
        <begin position="163"/>
        <end position="184"/>
    </location>
</feature>